<dbReference type="Proteomes" id="UP000003835">
    <property type="component" value="Unassembled WGS sequence"/>
</dbReference>
<dbReference type="RefSeq" id="WP_006099034.1">
    <property type="nucleotide sequence ID" value="NZ_DS989843.1"/>
</dbReference>
<accession>B4VK53</accession>
<proteinExistence type="predicted"/>
<keyword evidence="2" id="KW-1185">Reference proteome</keyword>
<dbReference type="OrthoDB" id="571801at2"/>
<dbReference type="HOGENOM" id="CLU_1591533_0_0_3"/>
<sequence>MTPEAIRTVSQLRQEFYDRFAAKMNVPVKITTRNSSTGNLPMASWIDDRQRMNYLCIYVHTAPDELLPERPFILRVSINKGAGIIQSRLWGRDCRGINQSWHFDLTLLPEEILDFCTWIVRLIKFHRQGGVLDVPEPPHPFDFKMSTGNLLVNEAWTQKARQEIRVGH</sequence>
<evidence type="ECO:0000313" key="1">
    <source>
        <dbReference type="EMBL" id="EDX77773.1"/>
    </source>
</evidence>
<dbReference type="STRING" id="118168.MC7420_3097"/>
<gene>
    <name evidence="1" type="ORF">MC7420_3097</name>
</gene>
<name>B4VK53_9CYAN</name>
<dbReference type="EMBL" id="DS989843">
    <property type="protein sequence ID" value="EDX77773.1"/>
    <property type="molecule type" value="Genomic_DNA"/>
</dbReference>
<evidence type="ECO:0000313" key="2">
    <source>
        <dbReference type="Proteomes" id="UP000003835"/>
    </source>
</evidence>
<organism evidence="1 2">
    <name type="scientific">Coleofasciculus chthonoplastes PCC 7420</name>
    <dbReference type="NCBI Taxonomy" id="118168"/>
    <lineage>
        <taxon>Bacteria</taxon>
        <taxon>Bacillati</taxon>
        <taxon>Cyanobacteriota</taxon>
        <taxon>Cyanophyceae</taxon>
        <taxon>Coleofasciculales</taxon>
        <taxon>Coleofasciculaceae</taxon>
        <taxon>Coleofasciculus</taxon>
    </lineage>
</organism>
<dbReference type="eggNOG" id="ENOG5032NKH">
    <property type="taxonomic scope" value="Bacteria"/>
</dbReference>
<reference evidence="1 2" key="1">
    <citation type="submission" date="2008-07" db="EMBL/GenBank/DDBJ databases">
        <authorList>
            <person name="Tandeau de Marsac N."/>
            <person name="Ferriera S."/>
            <person name="Johnson J."/>
            <person name="Kravitz S."/>
            <person name="Beeson K."/>
            <person name="Sutton G."/>
            <person name="Rogers Y.-H."/>
            <person name="Friedman R."/>
            <person name="Frazier M."/>
            <person name="Venter J.C."/>
        </authorList>
    </citation>
    <scope>NUCLEOTIDE SEQUENCE [LARGE SCALE GENOMIC DNA]</scope>
    <source>
        <strain evidence="1 2">PCC 7420</strain>
    </source>
</reference>
<protein>
    <submittedName>
        <fullName evidence="1">Uncharacterized protein</fullName>
    </submittedName>
</protein>
<dbReference type="AlphaFoldDB" id="B4VK53"/>